<dbReference type="InterPro" id="IPR050655">
    <property type="entry name" value="Plant_B3_domain"/>
</dbReference>
<dbReference type="PANTHER" id="PTHR31920:SF125">
    <property type="entry name" value="TF-B3 DOMAIN-CONTAINING PROTEIN"/>
    <property type="match status" value="1"/>
</dbReference>
<evidence type="ECO:0000256" key="6">
    <source>
        <dbReference type="SAM" id="MobiDB-lite"/>
    </source>
</evidence>
<dbReference type="Gene3D" id="2.40.330.10">
    <property type="entry name" value="DNA-binding pseudobarrel domain"/>
    <property type="match status" value="2"/>
</dbReference>
<evidence type="ECO:0000256" key="4">
    <source>
        <dbReference type="ARBA" id="ARBA00023163"/>
    </source>
</evidence>
<dbReference type="EMBL" id="KI517408">
    <property type="protein sequence ID" value="ESQ48124.1"/>
    <property type="molecule type" value="Genomic_DNA"/>
</dbReference>
<dbReference type="SMART" id="SM01019">
    <property type="entry name" value="B3"/>
    <property type="match status" value="2"/>
</dbReference>
<dbReference type="GO" id="GO:0005634">
    <property type="term" value="C:nucleus"/>
    <property type="evidence" value="ECO:0007669"/>
    <property type="project" value="UniProtKB-SubCell"/>
</dbReference>
<evidence type="ECO:0000313" key="9">
    <source>
        <dbReference type="Proteomes" id="UP000030689"/>
    </source>
</evidence>
<dbReference type="KEGG" id="eus:EUTSA_v10021356mg"/>
<name>V4LWD5_EUTSA</name>
<dbReference type="Proteomes" id="UP000030689">
    <property type="component" value="Unassembled WGS sequence"/>
</dbReference>
<evidence type="ECO:0000259" key="7">
    <source>
        <dbReference type="PROSITE" id="PS50863"/>
    </source>
</evidence>
<dbReference type="Pfam" id="PF02362">
    <property type="entry name" value="B3"/>
    <property type="match status" value="1"/>
</dbReference>
<gene>
    <name evidence="8" type="ORF">EUTSA_v10021356mg</name>
</gene>
<reference evidence="8 9" key="1">
    <citation type="journal article" date="2013" name="Front. Plant Sci.">
        <title>The Reference Genome of the Halophytic Plant Eutrema salsugineum.</title>
        <authorList>
            <person name="Yang R."/>
            <person name="Jarvis D.E."/>
            <person name="Chen H."/>
            <person name="Beilstein M.A."/>
            <person name="Grimwood J."/>
            <person name="Jenkins J."/>
            <person name="Shu S."/>
            <person name="Prochnik S."/>
            <person name="Xin M."/>
            <person name="Ma C."/>
            <person name="Schmutz J."/>
            <person name="Wing R.A."/>
            <person name="Mitchell-Olds T."/>
            <person name="Schumaker K.S."/>
            <person name="Wang X."/>
        </authorList>
    </citation>
    <scope>NUCLEOTIDE SEQUENCE [LARGE SCALE GENOMIC DNA]</scope>
</reference>
<accession>V4LWD5</accession>
<protein>
    <recommendedName>
        <fullName evidence="7">TF-B3 domain-containing protein</fullName>
    </recommendedName>
</protein>
<dbReference type="CDD" id="cd10017">
    <property type="entry name" value="B3_DNA"/>
    <property type="match status" value="1"/>
</dbReference>
<evidence type="ECO:0000256" key="1">
    <source>
        <dbReference type="ARBA" id="ARBA00004123"/>
    </source>
</evidence>
<evidence type="ECO:0000256" key="3">
    <source>
        <dbReference type="ARBA" id="ARBA00023125"/>
    </source>
</evidence>
<dbReference type="OrthoDB" id="1079772at2759"/>
<dbReference type="PANTHER" id="PTHR31920">
    <property type="entry name" value="B3 DOMAIN-CONTAINING"/>
    <property type="match status" value="1"/>
</dbReference>
<dbReference type="SUPFAM" id="SSF101936">
    <property type="entry name" value="DNA-binding pseudobarrel domain"/>
    <property type="match status" value="2"/>
</dbReference>
<proteinExistence type="predicted"/>
<dbReference type="PROSITE" id="PS50863">
    <property type="entry name" value="B3"/>
    <property type="match status" value="1"/>
</dbReference>
<comment type="subcellular location">
    <subcellularLocation>
        <location evidence="1">Nucleus</location>
    </subcellularLocation>
</comment>
<feature type="domain" description="TF-B3" evidence="7">
    <location>
        <begin position="14"/>
        <end position="104"/>
    </location>
</feature>
<evidence type="ECO:0000256" key="2">
    <source>
        <dbReference type="ARBA" id="ARBA00023015"/>
    </source>
</evidence>
<dbReference type="Gramene" id="ESQ48124">
    <property type="protein sequence ID" value="ESQ48124"/>
    <property type="gene ID" value="EUTSA_v10021356mg"/>
</dbReference>
<keyword evidence="3" id="KW-0238">DNA-binding</keyword>
<evidence type="ECO:0000256" key="5">
    <source>
        <dbReference type="ARBA" id="ARBA00023242"/>
    </source>
</evidence>
<organism evidence="8 9">
    <name type="scientific">Eutrema salsugineum</name>
    <name type="common">Saltwater cress</name>
    <name type="synonym">Sisymbrium salsugineum</name>
    <dbReference type="NCBI Taxonomy" id="72664"/>
    <lineage>
        <taxon>Eukaryota</taxon>
        <taxon>Viridiplantae</taxon>
        <taxon>Streptophyta</taxon>
        <taxon>Embryophyta</taxon>
        <taxon>Tracheophyta</taxon>
        <taxon>Spermatophyta</taxon>
        <taxon>Magnoliopsida</taxon>
        <taxon>eudicotyledons</taxon>
        <taxon>Gunneridae</taxon>
        <taxon>Pentapetalae</taxon>
        <taxon>rosids</taxon>
        <taxon>malvids</taxon>
        <taxon>Brassicales</taxon>
        <taxon>Brassicaceae</taxon>
        <taxon>Eutremeae</taxon>
        <taxon>Eutrema</taxon>
    </lineage>
</organism>
<keyword evidence="5" id="KW-0539">Nucleus</keyword>
<sequence>MLPKSENQSKPSFSKSLSLGQNWKSKSMRMIPEEFVRSIKHRLVFSVHWGNSWQLWLQGDKKGLFMVKEDWDEFVDDNLLGPDDTLLFTHQDTMHFQVRIFKKDGKEINSVPLEVETGTEPFHPKPRNSLQEATPGKRRPGRAGKNCSDVENLKRYLVNPQNPFFKKTLTKTNHILYVSSWVIEKYGLEFAPHNSEMYFHLPHGTKHKGFTKFYGRSHGFNGWEEVSERYNLKVGDSVVCELELSGGVVAAVRVHFLNE</sequence>
<dbReference type="AlphaFoldDB" id="V4LWD5"/>
<keyword evidence="2" id="KW-0805">Transcription regulation</keyword>
<evidence type="ECO:0000313" key="8">
    <source>
        <dbReference type="EMBL" id="ESQ48124.1"/>
    </source>
</evidence>
<dbReference type="InterPro" id="IPR015300">
    <property type="entry name" value="DNA-bd_pseudobarrel_sf"/>
</dbReference>
<keyword evidence="4" id="KW-0804">Transcription</keyword>
<feature type="region of interest" description="Disordered" evidence="6">
    <location>
        <begin position="117"/>
        <end position="146"/>
    </location>
</feature>
<dbReference type="InterPro" id="IPR003340">
    <property type="entry name" value="B3_DNA-bd"/>
</dbReference>
<dbReference type="GO" id="GO:0003677">
    <property type="term" value="F:DNA binding"/>
    <property type="evidence" value="ECO:0007669"/>
    <property type="project" value="UniProtKB-KW"/>
</dbReference>
<dbReference type="OMA" id="GNKMEGF"/>
<keyword evidence="9" id="KW-1185">Reference proteome</keyword>